<dbReference type="InterPro" id="IPR037274">
    <property type="entry name" value="Znf_CHY_sf"/>
</dbReference>
<sequence>MFYGLEIDGESRCLHYHSPLDVVVLKCGQCQRYYACYECHDALEDHNFLATGPDVEYPVLCGVYKTYLTQQEYQDGACPHCQHPFNPKCALHKSIYFTTDKIKE</sequence>
<keyword evidence="1" id="KW-0479">Metal-binding</keyword>
<evidence type="ECO:0000256" key="3">
    <source>
        <dbReference type="ARBA" id="ARBA00022833"/>
    </source>
</evidence>
<evidence type="ECO:0000313" key="5">
    <source>
        <dbReference type="EMBL" id="MDQ0223380.1"/>
    </source>
</evidence>
<dbReference type="PANTHER" id="PTHR28082:SF1">
    <property type="entry name" value="HELPER OF TIM PROTEIN 13"/>
    <property type="match status" value="1"/>
</dbReference>
<protein>
    <submittedName>
        <fullName evidence="5">CHY-type Zn-finger protein</fullName>
    </submittedName>
</protein>
<organism evidence="5 6">
    <name type="scientific">Streptococcus moroccensis</name>
    <dbReference type="NCBI Taxonomy" id="1451356"/>
    <lineage>
        <taxon>Bacteria</taxon>
        <taxon>Bacillati</taxon>
        <taxon>Bacillota</taxon>
        <taxon>Bacilli</taxon>
        <taxon>Lactobacillales</taxon>
        <taxon>Streptococcaceae</taxon>
        <taxon>Streptococcus</taxon>
    </lineage>
</organism>
<dbReference type="Pfam" id="PF05495">
    <property type="entry name" value="zf-CHY"/>
    <property type="match status" value="1"/>
</dbReference>
<keyword evidence="2" id="KW-0863">Zinc-finger</keyword>
<evidence type="ECO:0000259" key="4">
    <source>
        <dbReference type="Pfam" id="PF05495"/>
    </source>
</evidence>
<dbReference type="InterPro" id="IPR016694">
    <property type="entry name" value="UCP017292"/>
</dbReference>
<keyword evidence="3" id="KW-0862">Zinc</keyword>
<keyword evidence="6" id="KW-1185">Reference proteome</keyword>
<gene>
    <name evidence="5" type="ORF">J2S23_001955</name>
</gene>
<dbReference type="SUPFAM" id="SSF161219">
    <property type="entry name" value="CHY zinc finger-like"/>
    <property type="match status" value="1"/>
</dbReference>
<name>A0ABT9YUD3_9STRE</name>
<evidence type="ECO:0000313" key="6">
    <source>
        <dbReference type="Proteomes" id="UP001223079"/>
    </source>
</evidence>
<dbReference type="InterPro" id="IPR052604">
    <property type="entry name" value="Mito_Tim_assembly_helper"/>
</dbReference>
<dbReference type="EMBL" id="JAUSTM010000025">
    <property type="protein sequence ID" value="MDQ0223380.1"/>
    <property type="molecule type" value="Genomic_DNA"/>
</dbReference>
<dbReference type="PIRSF" id="PIRSF017292">
    <property type="entry name" value="UCP017292_Znf_CHY"/>
    <property type="match status" value="1"/>
</dbReference>
<proteinExistence type="predicted"/>
<dbReference type="PANTHER" id="PTHR28082">
    <property type="entry name" value="ZINC FINGER PROTEIN"/>
    <property type="match status" value="1"/>
</dbReference>
<accession>A0ABT9YUD3</accession>
<dbReference type="RefSeq" id="WP_307122530.1">
    <property type="nucleotide sequence ID" value="NZ_JAUSTM010000025.1"/>
</dbReference>
<feature type="domain" description="CHY-type" evidence="4">
    <location>
        <begin position="13"/>
        <end position="84"/>
    </location>
</feature>
<comment type="caution">
    <text evidence="5">The sequence shown here is derived from an EMBL/GenBank/DDBJ whole genome shotgun (WGS) entry which is preliminary data.</text>
</comment>
<evidence type="ECO:0000256" key="2">
    <source>
        <dbReference type="ARBA" id="ARBA00022771"/>
    </source>
</evidence>
<evidence type="ECO:0000256" key="1">
    <source>
        <dbReference type="ARBA" id="ARBA00022723"/>
    </source>
</evidence>
<reference evidence="5 6" key="1">
    <citation type="submission" date="2023-07" db="EMBL/GenBank/DDBJ databases">
        <title>Genomic Encyclopedia of Type Strains, Phase IV (KMG-IV): sequencing the most valuable type-strain genomes for metagenomic binning, comparative biology and taxonomic classification.</title>
        <authorList>
            <person name="Goeker M."/>
        </authorList>
    </citation>
    <scope>NUCLEOTIDE SEQUENCE [LARGE SCALE GENOMIC DNA]</scope>
    <source>
        <strain evidence="5 6">DSM 105143</strain>
    </source>
</reference>
<dbReference type="Proteomes" id="UP001223079">
    <property type="component" value="Unassembled WGS sequence"/>
</dbReference>
<dbReference type="InterPro" id="IPR008913">
    <property type="entry name" value="Znf_CHY"/>
</dbReference>